<sequence length="68" mass="7575">MKSKSSLSESTVSRKEDWTSWSTTPMQACRRYLKAWGRSFGKWTLHVGLCQQCRTSGGTTSAQCTLPG</sequence>
<dbReference type="EMBL" id="GBXM01081486">
    <property type="protein sequence ID" value="JAH27091.1"/>
    <property type="molecule type" value="Transcribed_RNA"/>
</dbReference>
<proteinExistence type="predicted"/>
<evidence type="ECO:0000256" key="1">
    <source>
        <dbReference type="SAM" id="MobiDB-lite"/>
    </source>
</evidence>
<feature type="region of interest" description="Disordered" evidence="1">
    <location>
        <begin position="1"/>
        <end position="22"/>
    </location>
</feature>
<reference evidence="2" key="2">
    <citation type="journal article" date="2015" name="Fish Shellfish Immunol.">
        <title>Early steps in the European eel (Anguilla anguilla)-Vibrio vulnificus interaction in the gills: Role of the RtxA13 toxin.</title>
        <authorList>
            <person name="Callol A."/>
            <person name="Pajuelo D."/>
            <person name="Ebbesson L."/>
            <person name="Teles M."/>
            <person name="MacKenzie S."/>
            <person name="Amaro C."/>
        </authorList>
    </citation>
    <scope>NUCLEOTIDE SEQUENCE</scope>
</reference>
<evidence type="ECO:0000313" key="2">
    <source>
        <dbReference type="EMBL" id="JAH27091.1"/>
    </source>
</evidence>
<reference evidence="2" key="1">
    <citation type="submission" date="2014-11" db="EMBL/GenBank/DDBJ databases">
        <authorList>
            <person name="Amaro Gonzalez C."/>
        </authorList>
    </citation>
    <scope>NUCLEOTIDE SEQUENCE</scope>
</reference>
<accession>A0A0E9RD56</accession>
<protein>
    <submittedName>
        <fullName evidence="2">Uncharacterized protein</fullName>
    </submittedName>
</protein>
<feature type="compositionally biased region" description="Low complexity" evidence="1">
    <location>
        <begin position="1"/>
        <end position="11"/>
    </location>
</feature>
<name>A0A0E9RD56_ANGAN</name>
<dbReference type="AlphaFoldDB" id="A0A0E9RD56"/>
<organism evidence="2">
    <name type="scientific">Anguilla anguilla</name>
    <name type="common">European freshwater eel</name>
    <name type="synonym">Muraena anguilla</name>
    <dbReference type="NCBI Taxonomy" id="7936"/>
    <lineage>
        <taxon>Eukaryota</taxon>
        <taxon>Metazoa</taxon>
        <taxon>Chordata</taxon>
        <taxon>Craniata</taxon>
        <taxon>Vertebrata</taxon>
        <taxon>Euteleostomi</taxon>
        <taxon>Actinopterygii</taxon>
        <taxon>Neopterygii</taxon>
        <taxon>Teleostei</taxon>
        <taxon>Anguilliformes</taxon>
        <taxon>Anguillidae</taxon>
        <taxon>Anguilla</taxon>
    </lineage>
</organism>